<reference evidence="3" key="1">
    <citation type="journal article" date="2013" name="Nature">
        <title>Pan genome of the phytoplankton Emiliania underpins its global distribution.</title>
        <authorList>
            <person name="Read B.A."/>
            <person name="Kegel J."/>
            <person name="Klute M.J."/>
            <person name="Kuo A."/>
            <person name="Lefebvre S.C."/>
            <person name="Maumus F."/>
            <person name="Mayer C."/>
            <person name="Miller J."/>
            <person name="Monier A."/>
            <person name="Salamov A."/>
            <person name="Young J."/>
            <person name="Aguilar M."/>
            <person name="Claverie J.M."/>
            <person name="Frickenhaus S."/>
            <person name="Gonzalez K."/>
            <person name="Herman E.K."/>
            <person name="Lin Y.C."/>
            <person name="Napier J."/>
            <person name="Ogata H."/>
            <person name="Sarno A.F."/>
            <person name="Shmutz J."/>
            <person name="Schroeder D."/>
            <person name="de Vargas C."/>
            <person name="Verret F."/>
            <person name="von Dassow P."/>
            <person name="Valentin K."/>
            <person name="Van de Peer Y."/>
            <person name="Wheeler G."/>
            <person name="Dacks J.B."/>
            <person name="Delwiche C.F."/>
            <person name="Dyhrman S.T."/>
            <person name="Glockner G."/>
            <person name="John U."/>
            <person name="Richards T."/>
            <person name="Worden A.Z."/>
            <person name="Zhang X."/>
            <person name="Grigoriev I.V."/>
            <person name="Allen A.E."/>
            <person name="Bidle K."/>
            <person name="Borodovsky M."/>
            <person name="Bowler C."/>
            <person name="Brownlee C."/>
            <person name="Cock J.M."/>
            <person name="Elias M."/>
            <person name="Gladyshev V.N."/>
            <person name="Groth M."/>
            <person name="Guda C."/>
            <person name="Hadaegh A."/>
            <person name="Iglesias-Rodriguez M.D."/>
            <person name="Jenkins J."/>
            <person name="Jones B.M."/>
            <person name="Lawson T."/>
            <person name="Leese F."/>
            <person name="Lindquist E."/>
            <person name="Lobanov A."/>
            <person name="Lomsadze A."/>
            <person name="Malik S.B."/>
            <person name="Marsh M.E."/>
            <person name="Mackinder L."/>
            <person name="Mock T."/>
            <person name="Mueller-Roeber B."/>
            <person name="Pagarete A."/>
            <person name="Parker M."/>
            <person name="Probert I."/>
            <person name="Quesneville H."/>
            <person name="Raines C."/>
            <person name="Rensing S.A."/>
            <person name="Riano-Pachon D.M."/>
            <person name="Richier S."/>
            <person name="Rokitta S."/>
            <person name="Shiraiwa Y."/>
            <person name="Soanes D.M."/>
            <person name="van der Giezen M."/>
            <person name="Wahlund T.M."/>
            <person name="Williams B."/>
            <person name="Wilson W."/>
            <person name="Wolfe G."/>
            <person name="Wurch L.L."/>
        </authorList>
    </citation>
    <scope>NUCLEOTIDE SEQUENCE</scope>
</reference>
<dbReference type="GeneID" id="17283716"/>
<keyword evidence="3" id="KW-1185">Reference proteome</keyword>
<dbReference type="Proteomes" id="UP000013827">
    <property type="component" value="Unassembled WGS sequence"/>
</dbReference>
<proteinExistence type="predicted"/>
<dbReference type="HOGENOM" id="CLU_1162961_0_0_1"/>
<dbReference type="KEGG" id="ehx:EMIHUDRAFT_224518"/>
<dbReference type="AlphaFoldDB" id="A0A0D3KRR2"/>
<accession>A0A0D3KRR2</accession>
<evidence type="ECO:0000313" key="3">
    <source>
        <dbReference type="Proteomes" id="UP000013827"/>
    </source>
</evidence>
<feature type="region of interest" description="Disordered" evidence="1">
    <location>
        <begin position="219"/>
        <end position="239"/>
    </location>
</feature>
<organism evidence="2 3">
    <name type="scientific">Emiliania huxleyi (strain CCMP1516)</name>
    <dbReference type="NCBI Taxonomy" id="280463"/>
    <lineage>
        <taxon>Eukaryota</taxon>
        <taxon>Haptista</taxon>
        <taxon>Haptophyta</taxon>
        <taxon>Prymnesiophyceae</taxon>
        <taxon>Isochrysidales</taxon>
        <taxon>Noelaerhabdaceae</taxon>
        <taxon>Emiliania</taxon>
    </lineage>
</organism>
<evidence type="ECO:0000313" key="2">
    <source>
        <dbReference type="EnsemblProtists" id="EOD38447"/>
    </source>
</evidence>
<dbReference type="PaxDb" id="2903-EOD38447"/>
<sequence>MADFLCAHAARRVPPIHKQPIQQKGSAVRSYLLQQLRGTFAFAAPHGVRIAFGKQTTCRSFNHEFECRYKISLEVQIILSKPGFDKLFVHRRELPPGPPRLRFQLSTIIDQTVHSVLKKLLRDGCKLQLKINHTVMQPNCSGATAEVEPHIPVGGGATAADDDSMKQLVPAPPLPMGECFVCADPLVCPLTSSTFCIEDEAMVVCSACSALAELDRIPPNDAAPTRPAAVAREPSNVVT</sequence>
<dbReference type="EnsemblProtists" id="EOD38447">
    <property type="protein sequence ID" value="EOD38447"/>
    <property type="gene ID" value="EMIHUDRAFT_224518"/>
</dbReference>
<protein>
    <submittedName>
        <fullName evidence="2">Uncharacterized protein</fullName>
    </submittedName>
</protein>
<reference evidence="2" key="2">
    <citation type="submission" date="2024-10" db="UniProtKB">
        <authorList>
            <consortium name="EnsemblProtists"/>
        </authorList>
    </citation>
    <scope>IDENTIFICATION</scope>
</reference>
<evidence type="ECO:0000256" key="1">
    <source>
        <dbReference type="SAM" id="MobiDB-lite"/>
    </source>
</evidence>
<dbReference type="RefSeq" id="XP_005790876.1">
    <property type="nucleotide sequence ID" value="XM_005790819.1"/>
</dbReference>
<name>A0A0D3KRR2_EMIH1</name>